<keyword evidence="3" id="KW-0804">Transcription</keyword>
<keyword evidence="2" id="KW-0805">Transcription regulation</keyword>
<evidence type="ECO:0000256" key="4">
    <source>
        <dbReference type="ARBA" id="ARBA00023242"/>
    </source>
</evidence>
<dbReference type="Proteomes" id="UP000011115">
    <property type="component" value="Unassembled WGS sequence"/>
</dbReference>
<reference evidence="8" key="2">
    <citation type="submission" date="2015-06" db="UniProtKB">
        <authorList>
            <consortium name="EnsemblPlants"/>
        </authorList>
    </citation>
    <scope>IDENTIFICATION</scope>
    <source>
        <strain evidence="8">DM1-3 516 R44</strain>
    </source>
</reference>
<dbReference type="EnsemblPlants" id="PGSC0003DMT400027293">
    <property type="protein sequence ID" value="PGSC0003DMT400027293"/>
    <property type="gene ID" value="PGSC0003DMG400010526"/>
</dbReference>
<evidence type="ECO:0000256" key="2">
    <source>
        <dbReference type="ARBA" id="ARBA00023015"/>
    </source>
</evidence>
<organism evidence="8 9">
    <name type="scientific">Solanum tuberosum</name>
    <name type="common">Potato</name>
    <dbReference type="NCBI Taxonomy" id="4113"/>
    <lineage>
        <taxon>Eukaryota</taxon>
        <taxon>Viridiplantae</taxon>
        <taxon>Streptophyta</taxon>
        <taxon>Embryophyta</taxon>
        <taxon>Tracheophyta</taxon>
        <taxon>Spermatophyta</taxon>
        <taxon>Magnoliopsida</taxon>
        <taxon>eudicotyledons</taxon>
        <taxon>Gunneridae</taxon>
        <taxon>Pentapetalae</taxon>
        <taxon>asterids</taxon>
        <taxon>lamiids</taxon>
        <taxon>Solanales</taxon>
        <taxon>Solanaceae</taxon>
        <taxon>Solanoideae</taxon>
        <taxon>Solaneae</taxon>
        <taxon>Solanum</taxon>
    </lineage>
</organism>
<sequence>MDCLSEIFSSKKIKDHDQQQLIQIPSTPCQPHHQDLATNDPNYKRKRSISDHKERDSLTRKNSVQKRVLHRDVERHRRQEMSNLYATLRSHLPYESIKGKRSLPDDMQEAVNYIKNLENNIKELEIKRKKLEDLALCSSKEDKHFGDYVTINLCDCGVEILINEKVPLSRVLEELVKRQLNVVNCVSTKVNERLLHRIQLEVYVCMTISFKNLNSLIDHVLIYNMFLTNKFNVCG</sequence>
<dbReference type="SMART" id="SM00353">
    <property type="entry name" value="HLH"/>
    <property type="match status" value="1"/>
</dbReference>
<evidence type="ECO:0000313" key="9">
    <source>
        <dbReference type="Proteomes" id="UP000011115"/>
    </source>
</evidence>
<proteinExistence type="predicted"/>
<dbReference type="OMA" id="STSNEIM"/>
<keyword evidence="9" id="KW-1185">Reference proteome</keyword>
<dbReference type="InterPro" id="IPR011598">
    <property type="entry name" value="bHLH_dom"/>
</dbReference>
<dbReference type="GO" id="GO:0090575">
    <property type="term" value="C:RNA polymerase II transcription regulator complex"/>
    <property type="evidence" value="ECO:0000318"/>
    <property type="project" value="GO_Central"/>
</dbReference>
<evidence type="ECO:0000259" key="7">
    <source>
        <dbReference type="PROSITE" id="PS50888"/>
    </source>
</evidence>
<reference evidence="9" key="1">
    <citation type="journal article" date="2011" name="Nature">
        <title>Genome sequence and analysis of the tuber crop potato.</title>
        <authorList>
            <consortium name="The Potato Genome Sequencing Consortium"/>
        </authorList>
    </citation>
    <scope>NUCLEOTIDE SEQUENCE [LARGE SCALE GENOMIC DNA]</scope>
    <source>
        <strain evidence="9">cv. DM1-3 516 R44</strain>
    </source>
</reference>
<accession>M1APG9</accession>
<keyword evidence="4" id="KW-0539">Nucleus</keyword>
<dbReference type="eggNOG" id="ENOG502S1BU">
    <property type="taxonomic scope" value="Eukaryota"/>
</dbReference>
<dbReference type="GO" id="GO:0006357">
    <property type="term" value="P:regulation of transcription by RNA polymerase II"/>
    <property type="evidence" value="ECO:0000318"/>
    <property type="project" value="GO_Central"/>
</dbReference>
<dbReference type="PaxDb" id="4113-PGSC0003DMT400027293"/>
<dbReference type="InterPro" id="IPR015660">
    <property type="entry name" value="MASH1/Ascl1a-like"/>
</dbReference>
<keyword evidence="5" id="KW-0175">Coiled coil</keyword>
<evidence type="ECO:0000256" key="5">
    <source>
        <dbReference type="SAM" id="Coils"/>
    </source>
</evidence>
<evidence type="ECO:0000256" key="1">
    <source>
        <dbReference type="ARBA" id="ARBA00004123"/>
    </source>
</evidence>
<name>M1APG9_SOLTU</name>
<feature type="compositionally biased region" description="Basic and acidic residues" evidence="6">
    <location>
        <begin position="48"/>
        <end position="59"/>
    </location>
</feature>
<comment type="subcellular location">
    <subcellularLocation>
        <location evidence="1">Nucleus</location>
    </subcellularLocation>
</comment>
<dbReference type="PANTHER" id="PTHR13935:SF124">
    <property type="entry name" value="TRANSCRIPTION FACTOR BHLH118-LIKE"/>
    <property type="match status" value="1"/>
</dbReference>
<dbReference type="Gramene" id="PGSC0003DMT400027293">
    <property type="protein sequence ID" value="PGSC0003DMT400027293"/>
    <property type="gene ID" value="PGSC0003DMG400010526"/>
</dbReference>
<dbReference type="InterPro" id="IPR036638">
    <property type="entry name" value="HLH_DNA-bd_sf"/>
</dbReference>
<dbReference type="SUPFAM" id="SSF47459">
    <property type="entry name" value="HLH, helix-loop-helix DNA-binding domain"/>
    <property type="match status" value="1"/>
</dbReference>
<dbReference type="InParanoid" id="M1APG9"/>
<evidence type="ECO:0000256" key="3">
    <source>
        <dbReference type="ARBA" id="ARBA00023163"/>
    </source>
</evidence>
<dbReference type="SMR" id="M1APG9"/>
<protein>
    <submittedName>
        <fullName evidence="8">DNA binding protein</fullName>
    </submittedName>
</protein>
<dbReference type="AlphaFoldDB" id="M1APG9"/>
<feature type="coiled-coil region" evidence="5">
    <location>
        <begin position="107"/>
        <end position="141"/>
    </location>
</feature>
<feature type="region of interest" description="Disordered" evidence="6">
    <location>
        <begin position="26"/>
        <end position="64"/>
    </location>
</feature>
<dbReference type="Gene3D" id="4.10.280.10">
    <property type="entry name" value="Helix-loop-helix DNA-binding domain"/>
    <property type="match status" value="1"/>
</dbReference>
<dbReference type="PROSITE" id="PS50888">
    <property type="entry name" value="BHLH"/>
    <property type="match status" value="1"/>
</dbReference>
<dbReference type="GO" id="GO:0046983">
    <property type="term" value="F:protein dimerization activity"/>
    <property type="evidence" value="ECO:0007669"/>
    <property type="project" value="InterPro"/>
</dbReference>
<feature type="domain" description="BHLH" evidence="7">
    <location>
        <begin position="65"/>
        <end position="117"/>
    </location>
</feature>
<dbReference type="Pfam" id="PF00010">
    <property type="entry name" value="HLH"/>
    <property type="match status" value="1"/>
</dbReference>
<dbReference type="GO" id="GO:0000981">
    <property type="term" value="F:DNA-binding transcription factor activity, RNA polymerase II-specific"/>
    <property type="evidence" value="ECO:0000318"/>
    <property type="project" value="GO_Central"/>
</dbReference>
<evidence type="ECO:0000256" key="6">
    <source>
        <dbReference type="SAM" id="MobiDB-lite"/>
    </source>
</evidence>
<dbReference type="HOGENOM" id="CLU_094733_1_0_1"/>
<dbReference type="GO" id="GO:0000977">
    <property type="term" value="F:RNA polymerase II transcription regulatory region sequence-specific DNA binding"/>
    <property type="evidence" value="ECO:0000318"/>
    <property type="project" value="GO_Central"/>
</dbReference>
<dbReference type="PANTHER" id="PTHR13935">
    <property type="entry name" value="ACHAETE-SCUTE TRANSCRIPTION FACTOR-RELATED"/>
    <property type="match status" value="1"/>
</dbReference>
<evidence type="ECO:0000313" key="8">
    <source>
        <dbReference type="EnsemblPlants" id="PGSC0003DMT400027293"/>
    </source>
</evidence>
<dbReference type="CDD" id="cd18914">
    <property type="entry name" value="bHLH_AtORG2_like"/>
    <property type="match status" value="1"/>
</dbReference>